<accession>A0A0F9A6I8</accession>
<keyword evidence="1" id="KW-1133">Transmembrane helix</keyword>
<evidence type="ECO:0000313" key="2">
    <source>
        <dbReference type="EMBL" id="KKK93800.1"/>
    </source>
</evidence>
<comment type="caution">
    <text evidence="2">The sequence shown here is derived from an EMBL/GenBank/DDBJ whole genome shotgun (WGS) entry which is preliminary data.</text>
</comment>
<feature type="transmembrane region" description="Helical" evidence="1">
    <location>
        <begin position="189"/>
        <end position="210"/>
    </location>
</feature>
<keyword evidence="1" id="KW-0812">Transmembrane</keyword>
<organism evidence="2">
    <name type="scientific">marine sediment metagenome</name>
    <dbReference type="NCBI Taxonomy" id="412755"/>
    <lineage>
        <taxon>unclassified sequences</taxon>
        <taxon>metagenomes</taxon>
        <taxon>ecological metagenomes</taxon>
    </lineage>
</organism>
<feature type="transmembrane region" description="Helical" evidence="1">
    <location>
        <begin position="149"/>
        <end position="169"/>
    </location>
</feature>
<protein>
    <submittedName>
        <fullName evidence="2">Uncharacterized protein</fullName>
    </submittedName>
</protein>
<reference evidence="2" key="1">
    <citation type="journal article" date="2015" name="Nature">
        <title>Complex archaea that bridge the gap between prokaryotes and eukaryotes.</title>
        <authorList>
            <person name="Spang A."/>
            <person name="Saw J.H."/>
            <person name="Jorgensen S.L."/>
            <person name="Zaremba-Niedzwiedzka K."/>
            <person name="Martijn J."/>
            <person name="Lind A.E."/>
            <person name="van Eijk R."/>
            <person name="Schleper C."/>
            <person name="Guy L."/>
            <person name="Ettema T.J."/>
        </authorList>
    </citation>
    <scope>NUCLEOTIDE SEQUENCE</scope>
</reference>
<proteinExistence type="predicted"/>
<dbReference type="AlphaFoldDB" id="A0A0F9A6I8"/>
<keyword evidence="1" id="KW-0472">Membrane</keyword>
<gene>
    <name evidence="2" type="ORF">LCGC14_2689270</name>
</gene>
<name>A0A0F9A6I8_9ZZZZ</name>
<feature type="transmembrane region" description="Helical" evidence="1">
    <location>
        <begin position="110"/>
        <end position="129"/>
    </location>
</feature>
<dbReference type="EMBL" id="LAZR01047620">
    <property type="protein sequence ID" value="KKK93800.1"/>
    <property type="molecule type" value="Genomic_DNA"/>
</dbReference>
<sequence>MNKWLYFIILMLNITIVSFTVSAEALPLCRDTVRINTDCTMLTPILSGCSNFTYDIIRVNGTFVQNQTSLENFTLNIYSFNFTEGEGQYIVRLCDDTTREVIVEVEDDDMASLAVIFFVTLITVGIFMLPRLVKRFSSHQILNETLRGLCIVFGIYLLMLDTVMVVTIADTFGLGINKELFRLLWIIEWVSYLAMAGVVLGFFVKVISMWQDRKYLKRMGYG</sequence>
<evidence type="ECO:0000256" key="1">
    <source>
        <dbReference type="SAM" id="Phobius"/>
    </source>
</evidence>